<keyword evidence="3" id="KW-1185">Reference proteome</keyword>
<feature type="region of interest" description="Disordered" evidence="1">
    <location>
        <begin position="33"/>
        <end position="53"/>
    </location>
</feature>
<dbReference type="Proteomes" id="UP000632766">
    <property type="component" value="Unassembled WGS sequence"/>
</dbReference>
<reference evidence="2 3" key="1">
    <citation type="journal article" date="2021" name="Int. J. Syst. Evol. Microbiol.">
        <title>Amazonocrinis nigriterrae gen. nov., sp. nov., Atlanticothrix silvestris gen. nov., sp. nov. and Dendronalium phyllosphericum gen. nov., sp. nov., nostocacean cyanobacteria from Brazilian environments.</title>
        <authorList>
            <person name="Alvarenga D.O."/>
            <person name="Andreote A.P.D."/>
            <person name="Branco L.H.Z."/>
            <person name="Delbaje E."/>
            <person name="Cruz R.B."/>
            <person name="Varani A.M."/>
            <person name="Fiore M.F."/>
        </authorList>
    </citation>
    <scope>NUCLEOTIDE SEQUENCE [LARGE SCALE GENOMIC DNA]</scope>
    <source>
        <strain evidence="2 3">CENA67</strain>
    </source>
</reference>
<dbReference type="RefSeq" id="WP_198127667.1">
    <property type="nucleotide sequence ID" value="NZ_JAECZC010000075.1"/>
</dbReference>
<accession>A0A8J7HTY9</accession>
<dbReference type="AlphaFoldDB" id="A0A8J7HTY9"/>
<protein>
    <submittedName>
        <fullName evidence="2">Uncharacterized protein</fullName>
    </submittedName>
</protein>
<proteinExistence type="predicted"/>
<organism evidence="2 3">
    <name type="scientific">Amazonocrinis nigriterrae CENA67</name>
    <dbReference type="NCBI Taxonomy" id="2794033"/>
    <lineage>
        <taxon>Bacteria</taxon>
        <taxon>Bacillati</taxon>
        <taxon>Cyanobacteriota</taxon>
        <taxon>Cyanophyceae</taxon>
        <taxon>Nostocales</taxon>
        <taxon>Nostocaceae</taxon>
        <taxon>Amazonocrinis</taxon>
        <taxon>Amazonocrinis nigriterrae</taxon>
    </lineage>
</organism>
<name>A0A8J7HTY9_9NOST</name>
<evidence type="ECO:0000313" key="2">
    <source>
        <dbReference type="EMBL" id="MBH8565886.1"/>
    </source>
</evidence>
<dbReference type="EMBL" id="JAECZC010000075">
    <property type="protein sequence ID" value="MBH8565886.1"/>
    <property type="molecule type" value="Genomic_DNA"/>
</dbReference>
<sequence length="53" mass="6033">MRHDEENARNAVIGIQLAYFIDKGAIAQTRLRSHPLPSKLINPKSRKSKANNY</sequence>
<evidence type="ECO:0000313" key="3">
    <source>
        <dbReference type="Proteomes" id="UP000632766"/>
    </source>
</evidence>
<comment type="caution">
    <text evidence="2">The sequence shown here is derived from an EMBL/GenBank/DDBJ whole genome shotgun (WGS) entry which is preliminary data.</text>
</comment>
<evidence type="ECO:0000256" key="1">
    <source>
        <dbReference type="SAM" id="MobiDB-lite"/>
    </source>
</evidence>
<feature type="compositionally biased region" description="Basic residues" evidence="1">
    <location>
        <begin position="44"/>
        <end position="53"/>
    </location>
</feature>
<gene>
    <name evidence="2" type="ORF">I8748_27595</name>
</gene>